<feature type="transmembrane region" description="Helical" evidence="1">
    <location>
        <begin position="160"/>
        <end position="186"/>
    </location>
</feature>
<proteinExistence type="predicted"/>
<gene>
    <name evidence="2" type="ORF">SAMN06265348_102272</name>
</gene>
<keyword evidence="1" id="KW-0472">Membrane</keyword>
<keyword evidence="1" id="KW-1133">Transmembrane helix</keyword>
<protein>
    <recommendedName>
        <fullName evidence="4">Transmembrane protein</fullName>
    </recommendedName>
</protein>
<feature type="transmembrane region" description="Helical" evidence="1">
    <location>
        <begin position="133"/>
        <end position="154"/>
    </location>
</feature>
<evidence type="ECO:0000256" key="1">
    <source>
        <dbReference type="SAM" id="Phobius"/>
    </source>
</evidence>
<dbReference type="EMBL" id="FXTN01000002">
    <property type="protein sequence ID" value="SMO45967.1"/>
    <property type="molecule type" value="Genomic_DNA"/>
</dbReference>
<dbReference type="InterPro" id="IPR035177">
    <property type="entry name" value="TssN"/>
</dbReference>
<dbReference type="Proteomes" id="UP000320300">
    <property type="component" value="Unassembled WGS sequence"/>
</dbReference>
<organism evidence="2 3">
    <name type="scientific">Pedobacter westerhofensis</name>
    <dbReference type="NCBI Taxonomy" id="425512"/>
    <lineage>
        <taxon>Bacteria</taxon>
        <taxon>Pseudomonadati</taxon>
        <taxon>Bacteroidota</taxon>
        <taxon>Sphingobacteriia</taxon>
        <taxon>Sphingobacteriales</taxon>
        <taxon>Sphingobacteriaceae</taxon>
        <taxon>Pedobacter</taxon>
    </lineage>
</organism>
<evidence type="ECO:0008006" key="4">
    <source>
        <dbReference type="Google" id="ProtNLM"/>
    </source>
</evidence>
<feature type="transmembrane region" description="Helical" evidence="1">
    <location>
        <begin position="73"/>
        <end position="94"/>
    </location>
</feature>
<name>A0A521BFU5_9SPHI</name>
<accession>A0A521BFU5</accession>
<sequence length="331" mass="39146">MITSYTPNNYTIFITIILRYHICKDIKINIKYNLMDVQSFFLRYLLFPLIFLVSAALISIVNKKNQFLNNKRLIISILILSIVLALPGLMGFLSFDFMPWGYIICQIYYLIAGCLFVYLATRYYPAELLERKLFFIFAVLVSALLGFFLFQLTFNWLSDIYFGLWAATSITTFIIPLLFWWAYVALISIPTEIYKIWQYPATPLQIEMDHLDFDRLLVLELELYKNTNDPEPIKVKAKAPENMIFGEWFYKFIEDYNLKFPKSPVKYYSEEHESYKWIFFIKTSFFKKNVFIDPDLDILNNTITEKVTIYAKRVSENANKPQITGDESIFI</sequence>
<dbReference type="AlphaFoldDB" id="A0A521BFU5"/>
<reference evidence="2 3" key="1">
    <citation type="submission" date="2017-05" db="EMBL/GenBank/DDBJ databases">
        <authorList>
            <person name="Varghese N."/>
            <person name="Submissions S."/>
        </authorList>
    </citation>
    <scope>NUCLEOTIDE SEQUENCE [LARGE SCALE GENOMIC DNA]</scope>
    <source>
        <strain evidence="2 3">DSM 19036</strain>
    </source>
</reference>
<evidence type="ECO:0000313" key="2">
    <source>
        <dbReference type="EMBL" id="SMO45967.1"/>
    </source>
</evidence>
<keyword evidence="3" id="KW-1185">Reference proteome</keyword>
<feature type="transmembrane region" description="Helical" evidence="1">
    <location>
        <begin position="41"/>
        <end position="61"/>
    </location>
</feature>
<feature type="transmembrane region" description="Helical" evidence="1">
    <location>
        <begin position="100"/>
        <end position="121"/>
    </location>
</feature>
<evidence type="ECO:0000313" key="3">
    <source>
        <dbReference type="Proteomes" id="UP000320300"/>
    </source>
</evidence>
<dbReference type="Pfam" id="PF17555">
    <property type="entry name" value="TssN"/>
    <property type="match status" value="1"/>
</dbReference>
<keyword evidence="1" id="KW-0812">Transmembrane</keyword>